<gene>
    <name evidence="4" type="ORF">H9712_06590</name>
</gene>
<feature type="domain" description="SLH" evidence="3">
    <location>
        <begin position="250"/>
        <end position="313"/>
    </location>
</feature>
<dbReference type="AlphaFoldDB" id="A0A9D2MNZ3"/>
<reference evidence="4" key="1">
    <citation type="journal article" date="2021" name="PeerJ">
        <title>Extensive microbial diversity within the chicken gut microbiome revealed by metagenomics and culture.</title>
        <authorList>
            <person name="Gilroy R."/>
            <person name="Ravi A."/>
            <person name="Getino M."/>
            <person name="Pursley I."/>
            <person name="Horton D.L."/>
            <person name="Alikhan N.F."/>
            <person name="Baker D."/>
            <person name="Gharbi K."/>
            <person name="Hall N."/>
            <person name="Watson M."/>
            <person name="Adriaenssens E.M."/>
            <person name="Foster-Nyarko E."/>
            <person name="Jarju S."/>
            <person name="Secka A."/>
            <person name="Antonio M."/>
            <person name="Oren A."/>
            <person name="Chaudhuri R.R."/>
            <person name="La Ragione R."/>
            <person name="Hildebrand F."/>
            <person name="Pallen M.J."/>
        </authorList>
    </citation>
    <scope>NUCLEOTIDE SEQUENCE</scope>
    <source>
        <strain evidence="4">CHK192-8294</strain>
    </source>
</reference>
<dbReference type="Proteomes" id="UP000823921">
    <property type="component" value="Unassembled WGS sequence"/>
</dbReference>
<accession>A0A9D2MNZ3</accession>
<feature type="signal peptide" evidence="2">
    <location>
        <begin position="1"/>
        <end position="22"/>
    </location>
</feature>
<dbReference type="InterPro" id="IPR001119">
    <property type="entry name" value="SLH_dom"/>
</dbReference>
<comment type="caution">
    <text evidence="4">The sequence shown here is derived from an EMBL/GenBank/DDBJ whole genome shotgun (WGS) entry which is preliminary data.</text>
</comment>
<evidence type="ECO:0000256" key="2">
    <source>
        <dbReference type="SAM" id="SignalP"/>
    </source>
</evidence>
<evidence type="ECO:0000259" key="3">
    <source>
        <dbReference type="PROSITE" id="PS51272"/>
    </source>
</evidence>
<sequence>MNRLKKVICGILVACMMCGLLAGCGSDGVPETGYVHFNTSGGGVWNMYGWITQDELDWYKENAIDNYQQYYADRVTDIKVVGNDGKTRVALDNEANFSNVQSILYAFEHDYLLENISAGMTTENGQNYMNISFTVKSQPEFDARIEKEIAEQYPHIEPVESAEQQAADARANKLVTSFAEFDFTFPGEVVVSGNSNIVKKTGTNTAHITLDLQDKKETITIKGSLTDNGNGTVTPPAQGSLDNFKKVNTYNGQFTDVPANAWYKKDMATAYELGLVSGTSANSFNPNGQLSITEAMVLAARVRSIYNGDNHDFTAKPGEYWFDPYFDYVFEQGIINESTFHLLNGGFTNMASGTPDYGSITRSSMAYLFASALPDTCYPAIKNVTNIPYDKTDGKPGYATWCLPIEECESAIYKLYNAGILSGEDSKGTMSIYKYITRAEVVTILSRVVDIDSRK</sequence>
<name>A0A9D2MNZ3_9FIRM</name>
<evidence type="ECO:0000256" key="1">
    <source>
        <dbReference type="ARBA" id="ARBA00022737"/>
    </source>
</evidence>
<reference evidence="4" key="2">
    <citation type="submission" date="2021-04" db="EMBL/GenBank/DDBJ databases">
        <authorList>
            <person name="Gilroy R."/>
        </authorList>
    </citation>
    <scope>NUCLEOTIDE SEQUENCE</scope>
    <source>
        <strain evidence="4">CHK192-8294</strain>
    </source>
</reference>
<dbReference type="PROSITE" id="PS51257">
    <property type="entry name" value="PROKAR_LIPOPROTEIN"/>
    <property type="match status" value="1"/>
</dbReference>
<protein>
    <submittedName>
        <fullName evidence="4">S-layer homology domain-containing protein</fullName>
    </submittedName>
</protein>
<feature type="chain" id="PRO_5039133348" evidence="2">
    <location>
        <begin position="23"/>
        <end position="455"/>
    </location>
</feature>
<proteinExistence type="predicted"/>
<organism evidence="4 5">
    <name type="scientific">Candidatus Flavonifractor intestinigallinarum</name>
    <dbReference type="NCBI Taxonomy" id="2838586"/>
    <lineage>
        <taxon>Bacteria</taxon>
        <taxon>Bacillati</taxon>
        <taxon>Bacillota</taxon>
        <taxon>Clostridia</taxon>
        <taxon>Eubacteriales</taxon>
        <taxon>Oscillospiraceae</taxon>
        <taxon>Flavonifractor</taxon>
    </lineage>
</organism>
<dbReference type="Pfam" id="PF00395">
    <property type="entry name" value="SLH"/>
    <property type="match status" value="1"/>
</dbReference>
<evidence type="ECO:0000313" key="5">
    <source>
        <dbReference type="Proteomes" id="UP000823921"/>
    </source>
</evidence>
<keyword evidence="1" id="KW-0677">Repeat</keyword>
<keyword evidence="2" id="KW-0732">Signal</keyword>
<evidence type="ECO:0000313" key="4">
    <source>
        <dbReference type="EMBL" id="HJB80633.1"/>
    </source>
</evidence>
<dbReference type="EMBL" id="DWXO01000066">
    <property type="protein sequence ID" value="HJB80633.1"/>
    <property type="molecule type" value="Genomic_DNA"/>
</dbReference>
<dbReference type="PROSITE" id="PS51272">
    <property type="entry name" value="SLH"/>
    <property type="match status" value="1"/>
</dbReference>